<organism evidence="6 7">
    <name type="scientific">Treponema medium ATCC 700293</name>
    <dbReference type="NCBI Taxonomy" id="1125700"/>
    <lineage>
        <taxon>Bacteria</taxon>
        <taxon>Pseudomonadati</taxon>
        <taxon>Spirochaetota</taxon>
        <taxon>Spirochaetia</taxon>
        <taxon>Spirochaetales</taxon>
        <taxon>Treponemataceae</taxon>
        <taxon>Treponema</taxon>
    </lineage>
</organism>
<keyword evidence="3" id="KW-0547">Nucleotide-binding</keyword>
<dbReference type="PANTHER" id="PTHR43553:SF24">
    <property type="entry name" value="ENERGY-COUPLING FACTOR TRANSPORTER ATP-BINDING PROTEIN ECFA1"/>
    <property type="match status" value="1"/>
</dbReference>
<feature type="domain" description="ABC transporter" evidence="5">
    <location>
        <begin position="11"/>
        <end position="238"/>
    </location>
</feature>
<dbReference type="PANTHER" id="PTHR43553">
    <property type="entry name" value="HEAVY METAL TRANSPORTER"/>
    <property type="match status" value="1"/>
</dbReference>
<dbReference type="InterPro" id="IPR003593">
    <property type="entry name" value="AAA+_ATPase"/>
</dbReference>
<dbReference type="InterPro" id="IPR027417">
    <property type="entry name" value="P-loop_NTPase"/>
</dbReference>
<evidence type="ECO:0000256" key="3">
    <source>
        <dbReference type="ARBA" id="ARBA00022741"/>
    </source>
</evidence>
<reference evidence="6 7" key="1">
    <citation type="submission" date="2013-04" db="EMBL/GenBank/DDBJ databases">
        <title>The Genome Sequence of Treponema medium ATCC 700293.</title>
        <authorList>
            <consortium name="The Broad Institute Genomics Platform"/>
            <person name="Earl A."/>
            <person name="Ward D."/>
            <person name="Feldgarden M."/>
            <person name="Gevers D."/>
            <person name="Leonetti C."/>
            <person name="Blanton J.M."/>
            <person name="Dewhirst F.E."/>
            <person name="Izard J."/>
            <person name="Walker B."/>
            <person name="Young S."/>
            <person name="Zeng Q."/>
            <person name="Gargeya S."/>
            <person name="Fitzgerald M."/>
            <person name="Haas B."/>
            <person name="Abouelleil A."/>
            <person name="Allen A.W."/>
            <person name="Alvarado L."/>
            <person name="Arachchi H.M."/>
            <person name="Berlin A.M."/>
            <person name="Chapman S.B."/>
            <person name="Gainer-Dewar J."/>
            <person name="Goldberg J."/>
            <person name="Griggs A."/>
            <person name="Gujja S."/>
            <person name="Hansen M."/>
            <person name="Howarth C."/>
            <person name="Imamovic A."/>
            <person name="Ireland A."/>
            <person name="Larimer J."/>
            <person name="McCowan C."/>
            <person name="Murphy C."/>
            <person name="Pearson M."/>
            <person name="Poon T.W."/>
            <person name="Priest M."/>
            <person name="Roberts A."/>
            <person name="Saif S."/>
            <person name="Shea T."/>
            <person name="Sisk P."/>
            <person name="Sykes S."/>
            <person name="Wortman J."/>
            <person name="Nusbaum C."/>
            <person name="Birren B."/>
        </authorList>
    </citation>
    <scope>NUCLEOTIDE SEQUENCE [LARGE SCALE GENOMIC DNA]</scope>
    <source>
        <strain evidence="6 7">ATCC 700293</strain>
    </source>
</reference>
<protein>
    <recommendedName>
        <fullName evidence="5">ABC transporter domain-containing protein</fullName>
    </recommendedName>
</protein>
<evidence type="ECO:0000313" key="7">
    <source>
        <dbReference type="Proteomes" id="UP000014634"/>
    </source>
</evidence>
<dbReference type="Pfam" id="PF00005">
    <property type="entry name" value="ABC_tran"/>
    <property type="match status" value="1"/>
</dbReference>
<sequence>MMSSSERYELLKLTDVTKSFAGAGQPVLNGISFSVFDGDCIVVSGPNGSGKTVLMTLIAGLETLSSGSIVRSRKDGGELRIGLVFQEADAQILGDTVEEDALFGMRDSKLPKEVIAQRLETILTMLGLYEKRRSPARSLSGGEKRRLAVAGILMMEADVIIFDEPFANLDFAGVVQVTAMIEQLQRDGKTVMVLTHELEKVLALANRLIILHKGHLVYNAEPEPALHSGILEQYGIRNPLCSYRVFADLVWKIGEQSSPVHIDDR</sequence>
<dbReference type="GO" id="GO:0043190">
    <property type="term" value="C:ATP-binding cassette (ABC) transporter complex"/>
    <property type="evidence" value="ECO:0007669"/>
    <property type="project" value="TreeGrafter"/>
</dbReference>
<dbReference type="Gene3D" id="3.40.50.300">
    <property type="entry name" value="P-loop containing nucleotide triphosphate hydrolases"/>
    <property type="match status" value="1"/>
</dbReference>
<keyword evidence="4" id="KW-0067">ATP-binding</keyword>
<dbReference type="InterPro" id="IPR050095">
    <property type="entry name" value="ECF_ABC_transporter_ATP-bd"/>
</dbReference>
<gene>
    <name evidence="6" type="ORF">HMPREF9195_01710</name>
</gene>
<dbReference type="SUPFAM" id="SSF52540">
    <property type="entry name" value="P-loop containing nucleoside triphosphate hydrolases"/>
    <property type="match status" value="1"/>
</dbReference>
<evidence type="ECO:0000256" key="4">
    <source>
        <dbReference type="ARBA" id="ARBA00022840"/>
    </source>
</evidence>
<dbReference type="CDD" id="cd03225">
    <property type="entry name" value="ABC_cobalt_CbiO_domain1"/>
    <property type="match status" value="1"/>
</dbReference>
<dbReference type="RefSeq" id="WP_016523643.1">
    <property type="nucleotide sequence ID" value="NZ_KE332517.1"/>
</dbReference>
<dbReference type="GO" id="GO:0005524">
    <property type="term" value="F:ATP binding"/>
    <property type="evidence" value="ECO:0007669"/>
    <property type="project" value="UniProtKB-KW"/>
</dbReference>
<accession>A0AA87TEA8</accession>
<evidence type="ECO:0000256" key="2">
    <source>
        <dbReference type="ARBA" id="ARBA00022448"/>
    </source>
</evidence>
<proteinExistence type="inferred from homology"/>
<name>A0AA87TEA8_TREMD</name>
<comment type="caution">
    <text evidence="6">The sequence shown here is derived from an EMBL/GenBank/DDBJ whole genome shotgun (WGS) entry which is preliminary data.</text>
</comment>
<dbReference type="GO" id="GO:0016887">
    <property type="term" value="F:ATP hydrolysis activity"/>
    <property type="evidence" value="ECO:0007669"/>
    <property type="project" value="InterPro"/>
</dbReference>
<dbReference type="GO" id="GO:0042626">
    <property type="term" value="F:ATPase-coupled transmembrane transporter activity"/>
    <property type="evidence" value="ECO:0007669"/>
    <property type="project" value="TreeGrafter"/>
</dbReference>
<dbReference type="AlphaFoldDB" id="A0AA87TEA8"/>
<evidence type="ECO:0000259" key="5">
    <source>
        <dbReference type="PROSITE" id="PS50893"/>
    </source>
</evidence>
<keyword evidence="2" id="KW-0813">Transport</keyword>
<dbReference type="PROSITE" id="PS00211">
    <property type="entry name" value="ABC_TRANSPORTER_1"/>
    <property type="match status" value="1"/>
</dbReference>
<dbReference type="SMART" id="SM00382">
    <property type="entry name" value="AAA"/>
    <property type="match status" value="1"/>
</dbReference>
<dbReference type="InterPro" id="IPR017871">
    <property type="entry name" value="ABC_transporter-like_CS"/>
</dbReference>
<dbReference type="PROSITE" id="PS50893">
    <property type="entry name" value="ABC_TRANSPORTER_2"/>
    <property type="match status" value="1"/>
</dbReference>
<dbReference type="InterPro" id="IPR003439">
    <property type="entry name" value="ABC_transporter-like_ATP-bd"/>
</dbReference>
<dbReference type="Proteomes" id="UP000014634">
    <property type="component" value="Unassembled WGS sequence"/>
</dbReference>
<evidence type="ECO:0000256" key="1">
    <source>
        <dbReference type="ARBA" id="ARBA00005417"/>
    </source>
</evidence>
<dbReference type="EMBL" id="ATFE01000013">
    <property type="protein sequence ID" value="EPF28019.1"/>
    <property type="molecule type" value="Genomic_DNA"/>
</dbReference>
<comment type="similarity">
    <text evidence="1">Belongs to the ABC transporter superfamily.</text>
</comment>
<dbReference type="InterPro" id="IPR015856">
    <property type="entry name" value="ABC_transpr_CbiO/EcfA_su"/>
</dbReference>
<evidence type="ECO:0000313" key="6">
    <source>
        <dbReference type="EMBL" id="EPF28019.1"/>
    </source>
</evidence>